<dbReference type="AlphaFoldDB" id="A0A151N8G0"/>
<comment type="caution">
    <text evidence="1">The sequence shown here is derived from an EMBL/GenBank/DDBJ whole genome shotgun (WGS) entry which is preliminary data.</text>
</comment>
<protein>
    <submittedName>
        <fullName evidence="1">Uncharacterized protein</fullName>
    </submittedName>
</protein>
<dbReference type="EMBL" id="AKHW03003787">
    <property type="protein sequence ID" value="KYO33108.1"/>
    <property type="molecule type" value="Genomic_DNA"/>
</dbReference>
<sequence>MPFLLLKWITDLCSNKCFALHLSPGTRAAVLGYFTEAAKPRARGSTTVGPSEPMGNTLIRRDCQLSRARATSSSVSIQHLAPRGL</sequence>
<keyword evidence="2" id="KW-1185">Reference proteome</keyword>
<organism evidence="1 2">
    <name type="scientific">Alligator mississippiensis</name>
    <name type="common">American alligator</name>
    <dbReference type="NCBI Taxonomy" id="8496"/>
    <lineage>
        <taxon>Eukaryota</taxon>
        <taxon>Metazoa</taxon>
        <taxon>Chordata</taxon>
        <taxon>Craniata</taxon>
        <taxon>Vertebrata</taxon>
        <taxon>Euteleostomi</taxon>
        <taxon>Archelosauria</taxon>
        <taxon>Archosauria</taxon>
        <taxon>Crocodylia</taxon>
        <taxon>Alligatoridae</taxon>
        <taxon>Alligatorinae</taxon>
        <taxon>Alligator</taxon>
    </lineage>
</organism>
<evidence type="ECO:0000313" key="1">
    <source>
        <dbReference type="EMBL" id="KYO33108.1"/>
    </source>
</evidence>
<gene>
    <name evidence="1" type="ORF">Y1Q_0014908</name>
</gene>
<name>A0A151N8G0_ALLMI</name>
<accession>A0A151N8G0</accession>
<reference evidence="1 2" key="1">
    <citation type="journal article" date="2012" name="Genome Biol.">
        <title>Sequencing three crocodilian genomes to illuminate the evolution of archosaurs and amniotes.</title>
        <authorList>
            <person name="St John J.A."/>
            <person name="Braun E.L."/>
            <person name="Isberg S.R."/>
            <person name="Miles L.G."/>
            <person name="Chong A.Y."/>
            <person name="Gongora J."/>
            <person name="Dalzell P."/>
            <person name="Moran C."/>
            <person name="Bed'hom B."/>
            <person name="Abzhanov A."/>
            <person name="Burgess S.C."/>
            <person name="Cooksey A.M."/>
            <person name="Castoe T.A."/>
            <person name="Crawford N.G."/>
            <person name="Densmore L.D."/>
            <person name="Drew J.C."/>
            <person name="Edwards S.V."/>
            <person name="Faircloth B.C."/>
            <person name="Fujita M.K."/>
            <person name="Greenwold M.J."/>
            <person name="Hoffmann F.G."/>
            <person name="Howard J.M."/>
            <person name="Iguchi T."/>
            <person name="Janes D.E."/>
            <person name="Khan S.Y."/>
            <person name="Kohno S."/>
            <person name="de Koning A.J."/>
            <person name="Lance S.L."/>
            <person name="McCarthy F.M."/>
            <person name="McCormack J.E."/>
            <person name="Merchant M.E."/>
            <person name="Peterson D.G."/>
            <person name="Pollock D.D."/>
            <person name="Pourmand N."/>
            <person name="Raney B.J."/>
            <person name="Roessler K.A."/>
            <person name="Sanford J.R."/>
            <person name="Sawyer R.H."/>
            <person name="Schmidt C.J."/>
            <person name="Triplett E.W."/>
            <person name="Tuberville T.D."/>
            <person name="Venegas-Anaya M."/>
            <person name="Howard J.T."/>
            <person name="Jarvis E.D."/>
            <person name="Guillette L.J.Jr."/>
            <person name="Glenn T.C."/>
            <person name="Green R.E."/>
            <person name="Ray D.A."/>
        </authorList>
    </citation>
    <scope>NUCLEOTIDE SEQUENCE [LARGE SCALE GENOMIC DNA]</scope>
    <source>
        <strain evidence="1">KSC_2009_1</strain>
    </source>
</reference>
<evidence type="ECO:0000313" key="2">
    <source>
        <dbReference type="Proteomes" id="UP000050525"/>
    </source>
</evidence>
<proteinExistence type="predicted"/>
<dbReference type="Proteomes" id="UP000050525">
    <property type="component" value="Unassembled WGS sequence"/>
</dbReference>